<gene>
    <name evidence="1" type="ORF">D0911_03070</name>
</gene>
<sequence>MIFVGGRAEADELRSDFARAIAVGARSYGGWYAGFVGGRWPRPPSLAMKPQFTLAEADELRARPLFVPIAGGRGELCSNPARANRGRRPLLRVIVRWFL</sequence>
<protein>
    <submittedName>
        <fullName evidence="1">Uncharacterized protein</fullName>
    </submittedName>
</protein>
<evidence type="ECO:0000313" key="1">
    <source>
        <dbReference type="EMBL" id="RNL67222.1"/>
    </source>
</evidence>
<comment type="caution">
    <text evidence="1">The sequence shown here is derived from an EMBL/GenBank/DDBJ whole genome shotgun (WGS) entry which is preliminary data.</text>
</comment>
<keyword evidence="2" id="KW-1185">Reference proteome</keyword>
<proteinExistence type="predicted"/>
<dbReference type="Proteomes" id="UP000274695">
    <property type="component" value="Unassembled WGS sequence"/>
</dbReference>
<dbReference type="EMBL" id="RHGB01000002">
    <property type="protein sequence ID" value="RNL67222.1"/>
    <property type="molecule type" value="Genomic_DNA"/>
</dbReference>
<accession>A0ABX9W6E2</accession>
<evidence type="ECO:0000313" key="2">
    <source>
        <dbReference type="Proteomes" id="UP000274695"/>
    </source>
</evidence>
<organism evidence="1 2">
    <name type="scientific">Zhongshania marina</name>
    <dbReference type="NCBI Taxonomy" id="2304603"/>
    <lineage>
        <taxon>Bacteria</taxon>
        <taxon>Pseudomonadati</taxon>
        <taxon>Pseudomonadota</taxon>
        <taxon>Gammaproteobacteria</taxon>
        <taxon>Cellvibrionales</taxon>
        <taxon>Spongiibacteraceae</taxon>
        <taxon>Zhongshania</taxon>
    </lineage>
</organism>
<name>A0ABX9W6E2_9GAMM</name>
<reference evidence="1 2" key="1">
    <citation type="submission" date="2018-10" db="EMBL/GenBank/DDBJ databases">
        <title>Draft genome sequence of Zhongshania sp. DSW25-10.</title>
        <authorList>
            <person name="Oh J."/>
        </authorList>
    </citation>
    <scope>NUCLEOTIDE SEQUENCE [LARGE SCALE GENOMIC DNA]</scope>
    <source>
        <strain evidence="1 2">DSW25-10</strain>
    </source>
</reference>